<accession>A0A810Q9D4</accession>
<keyword evidence="2" id="KW-1185">Reference proteome</keyword>
<organism evidence="1 2">
    <name type="scientific">Pusillibacter faecalis</name>
    <dbReference type="NCBI Taxonomy" id="2714358"/>
    <lineage>
        <taxon>Bacteria</taxon>
        <taxon>Bacillati</taxon>
        <taxon>Bacillota</taxon>
        <taxon>Clostridia</taxon>
        <taxon>Eubacteriales</taxon>
        <taxon>Oscillospiraceae</taxon>
        <taxon>Pusillibacter</taxon>
    </lineage>
</organism>
<reference evidence="1" key="1">
    <citation type="submission" date="2020-09" db="EMBL/GenBank/DDBJ databases">
        <title>New species isolated from human feces.</title>
        <authorList>
            <person name="Kitahara M."/>
            <person name="Shigeno Y."/>
            <person name="Shime M."/>
            <person name="Matsumoto Y."/>
            <person name="Nakamura S."/>
            <person name="Motooka D."/>
            <person name="Fukuoka S."/>
            <person name="Nishikawa H."/>
            <person name="Benno Y."/>
        </authorList>
    </citation>
    <scope>NUCLEOTIDE SEQUENCE</scope>
    <source>
        <strain evidence="1">MM59</strain>
    </source>
</reference>
<evidence type="ECO:0000313" key="2">
    <source>
        <dbReference type="Proteomes" id="UP000679848"/>
    </source>
</evidence>
<dbReference type="EMBL" id="AP023420">
    <property type="protein sequence ID" value="BCK84859.1"/>
    <property type="molecule type" value="Genomic_DNA"/>
</dbReference>
<gene>
    <name evidence="1" type="ORF">MM59RIKEN_21780</name>
</gene>
<dbReference type="AlphaFoldDB" id="A0A810Q9D4"/>
<dbReference type="KEGG" id="pfaa:MM59RIKEN_21780"/>
<dbReference type="Proteomes" id="UP000679848">
    <property type="component" value="Chromosome"/>
</dbReference>
<proteinExistence type="predicted"/>
<evidence type="ECO:0000313" key="1">
    <source>
        <dbReference type="EMBL" id="BCK84859.1"/>
    </source>
</evidence>
<name>A0A810Q9D4_9FIRM</name>
<sequence length="47" mass="5161">MNSLHVGILQCQHAHLLTQEAALRTWKTTATVYGGKDTDYLGISSMV</sequence>
<protein>
    <submittedName>
        <fullName evidence="1">Uncharacterized protein</fullName>
    </submittedName>
</protein>